<dbReference type="PROSITE" id="PS50808">
    <property type="entry name" value="ZF_BED"/>
    <property type="match status" value="1"/>
</dbReference>
<accession>A0A8R7ULB2</accession>
<evidence type="ECO:0000256" key="3">
    <source>
        <dbReference type="ARBA" id="ARBA00022833"/>
    </source>
</evidence>
<reference evidence="7" key="3">
    <citation type="submission" date="2022-06" db="UniProtKB">
        <authorList>
            <consortium name="EnsemblPlants"/>
        </authorList>
    </citation>
    <scope>IDENTIFICATION</scope>
</reference>
<dbReference type="Proteomes" id="UP000015106">
    <property type="component" value="Chromosome 5"/>
</dbReference>
<reference evidence="7" key="2">
    <citation type="submission" date="2018-03" db="EMBL/GenBank/DDBJ databases">
        <title>The Triticum urartu genome reveals the dynamic nature of wheat genome evolution.</title>
        <authorList>
            <person name="Ling H."/>
            <person name="Ma B."/>
            <person name="Shi X."/>
            <person name="Liu H."/>
            <person name="Dong L."/>
            <person name="Sun H."/>
            <person name="Cao Y."/>
            <person name="Gao Q."/>
            <person name="Zheng S."/>
            <person name="Li Y."/>
            <person name="Yu Y."/>
            <person name="Du H."/>
            <person name="Qi M."/>
            <person name="Li Y."/>
            <person name="Yu H."/>
            <person name="Cui Y."/>
            <person name="Wang N."/>
            <person name="Chen C."/>
            <person name="Wu H."/>
            <person name="Zhao Y."/>
            <person name="Zhang J."/>
            <person name="Li Y."/>
            <person name="Zhou W."/>
            <person name="Zhang B."/>
            <person name="Hu W."/>
            <person name="Eijk M."/>
            <person name="Tang J."/>
            <person name="Witsenboer H."/>
            <person name="Zhao S."/>
            <person name="Li Z."/>
            <person name="Zhang A."/>
            <person name="Wang D."/>
            <person name="Liang C."/>
        </authorList>
    </citation>
    <scope>NUCLEOTIDE SEQUENCE [LARGE SCALE GENOMIC DNA]</scope>
    <source>
        <strain evidence="7">cv. G1812</strain>
    </source>
</reference>
<evidence type="ECO:0000256" key="4">
    <source>
        <dbReference type="PROSITE-ProRule" id="PRU00027"/>
    </source>
</evidence>
<reference evidence="8" key="1">
    <citation type="journal article" date="2013" name="Nature">
        <title>Draft genome of the wheat A-genome progenitor Triticum urartu.</title>
        <authorList>
            <person name="Ling H.Q."/>
            <person name="Zhao S."/>
            <person name="Liu D."/>
            <person name="Wang J."/>
            <person name="Sun H."/>
            <person name="Zhang C."/>
            <person name="Fan H."/>
            <person name="Li D."/>
            <person name="Dong L."/>
            <person name="Tao Y."/>
            <person name="Gao C."/>
            <person name="Wu H."/>
            <person name="Li Y."/>
            <person name="Cui Y."/>
            <person name="Guo X."/>
            <person name="Zheng S."/>
            <person name="Wang B."/>
            <person name="Yu K."/>
            <person name="Liang Q."/>
            <person name="Yang W."/>
            <person name="Lou X."/>
            <person name="Chen J."/>
            <person name="Feng M."/>
            <person name="Jian J."/>
            <person name="Zhang X."/>
            <person name="Luo G."/>
            <person name="Jiang Y."/>
            <person name="Liu J."/>
            <person name="Wang Z."/>
            <person name="Sha Y."/>
            <person name="Zhang B."/>
            <person name="Wu H."/>
            <person name="Tang D."/>
            <person name="Shen Q."/>
            <person name="Xue P."/>
            <person name="Zou S."/>
            <person name="Wang X."/>
            <person name="Liu X."/>
            <person name="Wang F."/>
            <person name="Yang Y."/>
            <person name="An X."/>
            <person name="Dong Z."/>
            <person name="Zhang K."/>
            <person name="Zhang X."/>
            <person name="Luo M.C."/>
            <person name="Dvorak J."/>
            <person name="Tong Y."/>
            <person name="Wang J."/>
            <person name="Yang H."/>
            <person name="Li Z."/>
            <person name="Wang D."/>
            <person name="Zhang A."/>
            <person name="Wang J."/>
        </authorList>
    </citation>
    <scope>NUCLEOTIDE SEQUENCE</scope>
    <source>
        <strain evidence="8">cv. G1812</strain>
    </source>
</reference>
<evidence type="ECO:0000313" key="8">
    <source>
        <dbReference type="Proteomes" id="UP000015106"/>
    </source>
</evidence>
<dbReference type="GO" id="GO:0003677">
    <property type="term" value="F:DNA binding"/>
    <property type="evidence" value="ECO:0007669"/>
    <property type="project" value="InterPro"/>
</dbReference>
<evidence type="ECO:0000256" key="5">
    <source>
        <dbReference type="SAM" id="MobiDB-lite"/>
    </source>
</evidence>
<proteinExistence type="predicted"/>
<dbReference type="EnsemblPlants" id="TuG1812G0500003035.01.T01">
    <property type="protein sequence ID" value="TuG1812G0500003035.01.T01"/>
    <property type="gene ID" value="TuG1812G0500003035.01"/>
</dbReference>
<name>A0A8R7ULB2_TRIUA</name>
<feature type="region of interest" description="Disordered" evidence="5">
    <location>
        <begin position="144"/>
        <end position="168"/>
    </location>
</feature>
<dbReference type="AlphaFoldDB" id="A0A8R7ULB2"/>
<evidence type="ECO:0000256" key="2">
    <source>
        <dbReference type="ARBA" id="ARBA00022771"/>
    </source>
</evidence>
<keyword evidence="8" id="KW-1185">Reference proteome</keyword>
<feature type="domain" description="BED-type" evidence="6">
    <location>
        <begin position="91"/>
        <end position="151"/>
    </location>
</feature>
<dbReference type="Gramene" id="TuG1812G0500003035.01.T01">
    <property type="protein sequence ID" value="TuG1812G0500003035.01.T01"/>
    <property type="gene ID" value="TuG1812G0500003035.01"/>
</dbReference>
<evidence type="ECO:0000313" key="7">
    <source>
        <dbReference type="EnsemblPlants" id="TuG1812G0500003035.01.T01"/>
    </source>
</evidence>
<dbReference type="InterPro" id="IPR003656">
    <property type="entry name" value="Znf_BED"/>
</dbReference>
<organism evidence="7 8">
    <name type="scientific">Triticum urartu</name>
    <name type="common">Red wild einkorn</name>
    <name type="synonym">Crithodium urartu</name>
    <dbReference type="NCBI Taxonomy" id="4572"/>
    <lineage>
        <taxon>Eukaryota</taxon>
        <taxon>Viridiplantae</taxon>
        <taxon>Streptophyta</taxon>
        <taxon>Embryophyta</taxon>
        <taxon>Tracheophyta</taxon>
        <taxon>Spermatophyta</taxon>
        <taxon>Magnoliopsida</taxon>
        <taxon>Liliopsida</taxon>
        <taxon>Poales</taxon>
        <taxon>Poaceae</taxon>
        <taxon>BOP clade</taxon>
        <taxon>Pooideae</taxon>
        <taxon>Triticodae</taxon>
        <taxon>Triticeae</taxon>
        <taxon>Triticinae</taxon>
        <taxon>Triticum</taxon>
    </lineage>
</organism>
<keyword evidence="1" id="KW-0479">Metal-binding</keyword>
<keyword evidence="3" id="KW-0862">Zinc</keyword>
<dbReference type="GO" id="GO:0008270">
    <property type="term" value="F:zinc ion binding"/>
    <property type="evidence" value="ECO:0007669"/>
    <property type="project" value="UniProtKB-KW"/>
</dbReference>
<evidence type="ECO:0000259" key="6">
    <source>
        <dbReference type="PROSITE" id="PS50808"/>
    </source>
</evidence>
<sequence length="213" mass="23729">MKLKAEVEAVEMVVSAVQGRAAGNKPLTRSLARLKELLYDADDVVDELDGYRLKQELEPETLLQTDGHAGAQQVERSRENDDDVQSSGNSRLQSKEWNHFEITEFEQNGGRARARCKSCQTEVMCETNKGILVLRNHFKSKGCHEKRGASDPSSSTTDATTVPMPIATGNSFSRERMRTGQESTHITAANPNGWNKDEFSERIQDITCQLQDG</sequence>
<feature type="compositionally biased region" description="Low complexity" evidence="5">
    <location>
        <begin position="150"/>
        <end position="161"/>
    </location>
</feature>
<feature type="region of interest" description="Disordered" evidence="5">
    <location>
        <begin position="60"/>
        <end position="95"/>
    </location>
</feature>
<protein>
    <recommendedName>
        <fullName evidence="6">BED-type domain-containing protein</fullName>
    </recommendedName>
</protein>
<evidence type="ECO:0000256" key="1">
    <source>
        <dbReference type="ARBA" id="ARBA00022723"/>
    </source>
</evidence>
<keyword evidence="2 4" id="KW-0863">Zinc-finger</keyword>